<keyword evidence="3 7" id="KW-0799">Topoisomerase</keyword>
<dbReference type="GO" id="GO:0005524">
    <property type="term" value="F:ATP binding"/>
    <property type="evidence" value="ECO:0007669"/>
    <property type="project" value="InterPro"/>
</dbReference>
<feature type="coiled-coil region" evidence="9">
    <location>
        <begin position="425"/>
        <end position="452"/>
    </location>
</feature>
<evidence type="ECO:0000256" key="4">
    <source>
        <dbReference type="ARBA" id="ARBA00023125"/>
    </source>
</evidence>
<name>A0A1W1Y8F7_9LACT</name>
<dbReference type="GO" id="GO:0005694">
    <property type="term" value="C:chromosome"/>
    <property type="evidence" value="ECO:0007669"/>
    <property type="project" value="InterPro"/>
</dbReference>
<evidence type="ECO:0000256" key="2">
    <source>
        <dbReference type="ARBA" id="ARBA00022475"/>
    </source>
</evidence>
<feature type="site" description="Interaction with DNA" evidence="7">
    <location>
        <position position="93"/>
    </location>
</feature>
<evidence type="ECO:0000256" key="5">
    <source>
        <dbReference type="ARBA" id="ARBA00023136"/>
    </source>
</evidence>
<dbReference type="InterPro" id="IPR006691">
    <property type="entry name" value="GyrA/parC_rep"/>
</dbReference>
<dbReference type="PANTHER" id="PTHR43493">
    <property type="entry name" value="DNA GYRASE/TOPOISOMERASE SUBUNIT A"/>
    <property type="match status" value="1"/>
</dbReference>
<sequence length="819" mass="92993">MIDIQELSLEEVMGDRFGRYSKYIIQDRALPDVRDGLKPVQRRILYAMFQEGNVSTNNFRKSAKTVGNVIGNYHPHGDSSVYEAMVRMSQEWKNRDVLIEMHGNNGSMDGDSAAAMRYTEARLSKIADELLRDLDKNTVETMLNFDDTTEEPTVLPAGFPNLLVNGASGISAGYATEIPTHNLGEVVDATTYLIDHPNASLDKLMTFVKGPDFPTGAIVQGEKELKKAYQTGRGKVVVRSRHNMETLRGGKHQIVITEIPFEVNKATLVRRMDELRLSKGIDGISEVRDESDRNGLRIVVELKKDANAEAILQYFYKNSDLQVNYNFNMVAIHDQRPEQLGLKDILQAYINHRYTIIRQRTAFDLEKAQRRLHIVEGLVKALSILDDVIHTIRDSENKADAKRNLVSQYDFTEAQAEAIVSLQLYRLTNTDITDLQNERLDLNEQIASYQAILNDDYVLFSVMKNELKGIKKAYATPRRTEIQATVDKIVIEKELLISEETVMTVVTRLGYIKRTSLRSVKSSGMTELGLRDGDQPIYVHTHSTLDQLVILTSKGQYIFQPVHELQDIRWKDMGEHLSQRIPLAADEFILAVYPYQESSQDKLVLATKAGMIKQTQLSEFQSFRGHRNKAGMAMKLSNDQDEVVNVYLVPHDTDDKVGEVIIFTHFGFTLRYPISEINEVGTRAKGVKSVNLKKDDFVVNMVFEAMPQPNHQVLMVTQRGHMKRLKWSDINQLGRAKRGLTSLKELKTHPHRLVSVQKVWDSQQTFEVIGSQGSQQTFKAVDIPIGERYSNGSKMIDESKLGEVQRVTPLFDLETIEID</sequence>
<keyword evidence="2 7" id="KW-1003">Cell membrane</keyword>
<comment type="subcellular location">
    <subcellularLocation>
        <location evidence="7">Cell membrane</location>
        <topology evidence="7">Peripheral membrane protein</topology>
    </subcellularLocation>
</comment>
<dbReference type="InterPro" id="IPR050220">
    <property type="entry name" value="Type_II_DNA_Topoisomerases"/>
</dbReference>
<dbReference type="GO" id="GO:0005737">
    <property type="term" value="C:cytoplasm"/>
    <property type="evidence" value="ECO:0007669"/>
    <property type="project" value="TreeGrafter"/>
</dbReference>
<dbReference type="InterPro" id="IPR013757">
    <property type="entry name" value="Topo_IIA_A_a_sf"/>
</dbReference>
<dbReference type="GO" id="GO:0007059">
    <property type="term" value="P:chromosome segregation"/>
    <property type="evidence" value="ECO:0007669"/>
    <property type="project" value="UniProtKB-UniRule"/>
</dbReference>
<accession>A0A1W1Y8F7</accession>
<dbReference type="InterPro" id="IPR002205">
    <property type="entry name" value="Topo_IIA_dom_A"/>
</dbReference>
<feature type="site" description="Interaction with DNA" evidence="7">
    <location>
        <position position="38"/>
    </location>
</feature>
<proteinExistence type="inferred from homology"/>
<dbReference type="Gene3D" id="3.30.1360.40">
    <property type="match status" value="1"/>
</dbReference>
<keyword evidence="12" id="KW-1185">Reference proteome</keyword>
<comment type="similarity">
    <text evidence="7">Belongs to the type II topoisomerase GyrA/ParC subunit family. ParC type 2 subfamily.</text>
</comment>
<protein>
    <recommendedName>
        <fullName evidence="7">DNA topoisomerase 4 subunit A</fullName>
        <ecNumber evidence="7">5.6.2.2</ecNumber>
    </recommendedName>
    <alternativeName>
        <fullName evidence="7">Topoisomerase IV subunit A</fullName>
    </alternativeName>
</protein>
<reference evidence="12" key="1">
    <citation type="submission" date="2017-04" db="EMBL/GenBank/DDBJ databases">
        <authorList>
            <person name="Varghese N."/>
            <person name="Submissions S."/>
        </authorList>
    </citation>
    <scope>NUCLEOTIDE SEQUENCE [LARGE SCALE GENOMIC DNA]</scope>
    <source>
        <strain evidence="12">DSM 21500</strain>
    </source>
</reference>
<dbReference type="InterPro" id="IPR005741">
    <property type="entry name" value="TopoIV_A_Gpos"/>
</dbReference>
<dbReference type="NCBIfam" id="NF004044">
    <property type="entry name" value="PRK05561.1"/>
    <property type="match status" value="1"/>
</dbReference>
<feature type="site" description="Interaction with DNA" evidence="7">
    <location>
        <position position="87"/>
    </location>
</feature>
<dbReference type="EC" id="5.6.2.2" evidence="7"/>
<dbReference type="Pfam" id="PF03989">
    <property type="entry name" value="DNA_gyraseA_C"/>
    <property type="match status" value="5"/>
</dbReference>
<dbReference type="Proteomes" id="UP000243884">
    <property type="component" value="Unassembled WGS sequence"/>
</dbReference>
<feature type="domain" description="Topo IIA-type catalytic" evidence="10">
    <location>
        <begin position="30"/>
        <end position="495"/>
    </location>
</feature>
<evidence type="ECO:0000256" key="6">
    <source>
        <dbReference type="ARBA" id="ARBA00023235"/>
    </source>
</evidence>
<dbReference type="GO" id="GO:0019897">
    <property type="term" value="C:extrinsic component of plasma membrane"/>
    <property type="evidence" value="ECO:0007669"/>
    <property type="project" value="UniProtKB-UniRule"/>
</dbReference>
<feature type="active site" description="O-(5'-phospho-DNA)-tyrosine intermediate" evidence="7 8">
    <location>
        <position position="118"/>
    </location>
</feature>
<comment type="catalytic activity">
    <reaction evidence="1 7 8">
        <text>ATP-dependent breakage, passage and rejoining of double-stranded DNA.</text>
        <dbReference type="EC" id="5.6.2.2"/>
    </reaction>
</comment>
<dbReference type="NCBIfam" id="TIGR01061">
    <property type="entry name" value="parC_Gpos"/>
    <property type="match status" value="1"/>
</dbReference>
<evidence type="ECO:0000259" key="10">
    <source>
        <dbReference type="PROSITE" id="PS52040"/>
    </source>
</evidence>
<dbReference type="Gene3D" id="2.120.10.90">
    <property type="entry name" value="DNA gyrase/topoisomerase IV, subunit A, C-terminal"/>
    <property type="match status" value="1"/>
</dbReference>
<evidence type="ECO:0000256" key="3">
    <source>
        <dbReference type="ARBA" id="ARBA00023029"/>
    </source>
</evidence>
<keyword evidence="5 7" id="KW-0472">Membrane</keyword>
<feature type="site" description="Transition state stabilizer" evidence="7">
    <location>
        <position position="117"/>
    </location>
</feature>
<dbReference type="STRING" id="371602.SAMN04487984_0482"/>
<comment type="function">
    <text evidence="7">Topoisomerase IV is essential for chromosome segregation. It relaxes supercoiled DNA. Performs the decatenation events required during the replication of a circular DNA molecule.</text>
</comment>
<dbReference type="InterPro" id="IPR035516">
    <property type="entry name" value="Gyrase/topoIV_suA_C"/>
</dbReference>
<feature type="site" description="Interaction with DNA" evidence="7">
    <location>
        <position position="76"/>
    </location>
</feature>
<dbReference type="InterPro" id="IPR013758">
    <property type="entry name" value="Topo_IIA_A/C_ab"/>
</dbReference>
<dbReference type="HAMAP" id="MF_00937">
    <property type="entry name" value="ParC_type2"/>
    <property type="match status" value="1"/>
</dbReference>
<dbReference type="AlphaFoldDB" id="A0A1W1Y8F7"/>
<evidence type="ECO:0000256" key="7">
    <source>
        <dbReference type="HAMAP-Rule" id="MF_00937"/>
    </source>
</evidence>
<dbReference type="EMBL" id="FWXK01000002">
    <property type="protein sequence ID" value="SMC32429.1"/>
    <property type="molecule type" value="Genomic_DNA"/>
</dbReference>
<keyword evidence="4 7" id="KW-0238">DNA-binding</keyword>
<dbReference type="RefSeq" id="WP_084098159.1">
    <property type="nucleotide sequence ID" value="NZ_FWXK01000002.1"/>
</dbReference>
<evidence type="ECO:0000313" key="11">
    <source>
        <dbReference type="EMBL" id="SMC32429.1"/>
    </source>
</evidence>
<evidence type="ECO:0000256" key="9">
    <source>
        <dbReference type="SAM" id="Coils"/>
    </source>
</evidence>
<dbReference type="Gene3D" id="3.90.199.10">
    <property type="entry name" value="Topoisomerase II, domain 5"/>
    <property type="match status" value="1"/>
</dbReference>
<gene>
    <name evidence="7" type="primary">parC</name>
    <name evidence="11" type="ORF">SAMN04487984_0482</name>
</gene>
<dbReference type="SMART" id="SM00434">
    <property type="entry name" value="TOP4c"/>
    <property type="match status" value="1"/>
</dbReference>
<dbReference type="GO" id="GO:0034335">
    <property type="term" value="F:DNA negative supercoiling activity"/>
    <property type="evidence" value="ECO:0007669"/>
    <property type="project" value="UniProtKB-ARBA"/>
</dbReference>
<evidence type="ECO:0000313" key="12">
    <source>
        <dbReference type="Proteomes" id="UP000243884"/>
    </source>
</evidence>
<dbReference type="InterPro" id="IPR013760">
    <property type="entry name" value="Topo_IIA-like_dom_sf"/>
</dbReference>
<dbReference type="SUPFAM" id="SSF101904">
    <property type="entry name" value="GyrA/ParC C-terminal domain-like"/>
    <property type="match status" value="1"/>
</dbReference>
<dbReference type="SUPFAM" id="SSF56719">
    <property type="entry name" value="Type II DNA topoisomerase"/>
    <property type="match status" value="1"/>
</dbReference>
<dbReference type="PROSITE" id="PS52040">
    <property type="entry name" value="TOPO_IIA"/>
    <property type="match status" value="1"/>
</dbReference>
<dbReference type="FunFam" id="1.10.268.10:FF:000001">
    <property type="entry name" value="DNA gyrase subunit A"/>
    <property type="match status" value="1"/>
</dbReference>
<dbReference type="FunFam" id="3.30.1360.40:FF:000002">
    <property type="entry name" value="DNA gyrase subunit A"/>
    <property type="match status" value="1"/>
</dbReference>
<evidence type="ECO:0000256" key="1">
    <source>
        <dbReference type="ARBA" id="ARBA00000185"/>
    </source>
</evidence>
<dbReference type="PANTHER" id="PTHR43493:SF9">
    <property type="entry name" value="DNA TOPOISOMERASE 4 SUBUNIT A"/>
    <property type="match status" value="1"/>
</dbReference>
<dbReference type="FunFam" id="3.90.199.10:FF:000001">
    <property type="entry name" value="DNA gyrase subunit A"/>
    <property type="match status" value="1"/>
</dbReference>
<keyword evidence="6 7" id="KW-0413">Isomerase</keyword>
<dbReference type="GO" id="GO:0006265">
    <property type="term" value="P:DNA topological change"/>
    <property type="evidence" value="ECO:0007669"/>
    <property type="project" value="UniProtKB-UniRule"/>
</dbReference>
<organism evidence="11 12">
    <name type="scientific">Aerococcus suis</name>
    <dbReference type="NCBI Taxonomy" id="371602"/>
    <lineage>
        <taxon>Bacteria</taxon>
        <taxon>Bacillati</taxon>
        <taxon>Bacillota</taxon>
        <taxon>Bacilli</taxon>
        <taxon>Lactobacillales</taxon>
        <taxon>Aerococcaceae</taxon>
        <taxon>Aerococcus</taxon>
    </lineage>
</organism>
<dbReference type="GO" id="GO:0003677">
    <property type="term" value="F:DNA binding"/>
    <property type="evidence" value="ECO:0007669"/>
    <property type="project" value="UniProtKB-UniRule"/>
</dbReference>
<dbReference type="OrthoDB" id="9806486at2"/>
<comment type="subunit">
    <text evidence="7">Heterotetramer composed of ParC and ParE.</text>
</comment>
<keyword evidence="9" id="KW-0175">Coiled coil</keyword>
<dbReference type="Gene3D" id="1.10.268.10">
    <property type="entry name" value="Topoisomerase, domain 3"/>
    <property type="match status" value="1"/>
</dbReference>
<evidence type="ECO:0000256" key="8">
    <source>
        <dbReference type="PROSITE-ProRule" id="PRU01384"/>
    </source>
</evidence>
<dbReference type="Pfam" id="PF00521">
    <property type="entry name" value="DNA_topoisoIV"/>
    <property type="match status" value="1"/>
</dbReference>
<dbReference type="CDD" id="cd00187">
    <property type="entry name" value="TOP4c"/>
    <property type="match status" value="1"/>
</dbReference>
<dbReference type="GO" id="GO:0009330">
    <property type="term" value="C:DNA topoisomerase type II (double strand cut, ATP-hydrolyzing) complex"/>
    <property type="evidence" value="ECO:0007669"/>
    <property type="project" value="TreeGrafter"/>
</dbReference>
<feature type="site" description="Interaction with DNA" evidence="7">
    <location>
        <position position="74"/>
    </location>
</feature>